<dbReference type="SUPFAM" id="SSF48264">
    <property type="entry name" value="Cytochrome P450"/>
    <property type="match status" value="2"/>
</dbReference>
<evidence type="ECO:0000313" key="12">
    <source>
        <dbReference type="Proteomes" id="UP000325081"/>
    </source>
</evidence>
<dbReference type="GO" id="GO:0020037">
    <property type="term" value="F:heme binding"/>
    <property type="evidence" value="ECO:0007669"/>
    <property type="project" value="InterPro"/>
</dbReference>
<keyword evidence="12" id="KW-1185">Reference proteome</keyword>
<dbReference type="PANTHER" id="PTHR47950">
    <property type="entry name" value="CYTOCHROME P450, FAMILY 76, SUBFAMILY C, POLYPEPTIDE 5-RELATED"/>
    <property type="match status" value="1"/>
</dbReference>
<dbReference type="AlphaFoldDB" id="A0A5A7PBU1"/>
<evidence type="ECO:0000256" key="2">
    <source>
        <dbReference type="ARBA" id="ARBA00010617"/>
    </source>
</evidence>
<organism evidence="11 12">
    <name type="scientific">Striga asiatica</name>
    <name type="common">Asiatic witchweed</name>
    <name type="synonym">Buchnera asiatica</name>
    <dbReference type="NCBI Taxonomy" id="4170"/>
    <lineage>
        <taxon>Eukaryota</taxon>
        <taxon>Viridiplantae</taxon>
        <taxon>Streptophyta</taxon>
        <taxon>Embryophyta</taxon>
        <taxon>Tracheophyta</taxon>
        <taxon>Spermatophyta</taxon>
        <taxon>Magnoliopsida</taxon>
        <taxon>eudicotyledons</taxon>
        <taxon>Gunneridae</taxon>
        <taxon>Pentapetalae</taxon>
        <taxon>asterids</taxon>
        <taxon>lamiids</taxon>
        <taxon>Lamiales</taxon>
        <taxon>Orobanchaceae</taxon>
        <taxon>Buchnereae</taxon>
        <taxon>Striga</taxon>
    </lineage>
</organism>
<comment type="caution">
    <text evidence="11">The sequence shown here is derived from an EMBL/GenBank/DDBJ whole genome shotgun (WGS) entry which is preliminary data.</text>
</comment>
<reference evidence="12" key="1">
    <citation type="journal article" date="2019" name="Curr. Biol.">
        <title>Genome Sequence of Striga asiatica Provides Insight into the Evolution of Plant Parasitism.</title>
        <authorList>
            <person name="Yoshida S."/>
            <person name="Kim S."/>
            <person name="Wafula E.K."/>
            <person name="Tanskanen J."/>
            <person name="Kim Y.M."/>
            <person name="Honaas L."/>
            <person name="Yang Z."/>
            <person name="Spallek T."/>
            <person name="Conn C.E."/>
            <person name="Ichihashi Y."/>
            <person name="Cheong K."/>
            <person name="Cui S."/>
            <person name="Der J.P."/>
            <person name="Gundlach H."/>
            <person name="Jiao Y."/>
            <person name="Hori C."/>
            <person name="Ishida J.K."/>
            <person name="Kasahara H."/>
            <person name="Kiba T."/>
            <person name="Kim M.S."/>
            <person name="Koo N."/>
            <person name="Laohavisit A."/>
            <person name="Lee Y.H."/>
            <person name="Lumba S."/>
            <person name="McCourt P."/>
            <person name="Mortimer J.C."/>
            <person name="Mutuku J.M."/>
            <person name="Nomura T."/>
            <person name="Sasaki-Sekimoto Y."/>
            <person name="Seto Y."/>
            <person name="Wang Y."/>
            <person name="Wakatake T."/>
            <person name="Sakakibara H."/>
            <person name="Demura T."/>
            <person name="Yamaguchi S."/>
            <person name="Yoneyama K."/>
            <person name="Manabe R.I."/>
            <person name="Nelson D.C."/>
            <person name="Schulman A.H."/>
            <person name="Timko M.P."/>
            <person name="dePamphilis C.W."/>
            <person name="Choi D."/>
            <person name="Shirasu K."/>
        </authorList>
    </citation>
    <scope>NUCLEOTIDE SEQUENCE [LARGE SCALE GENOMIC DNA]</scope>
    <source>
        <strain evidence="12">cv. UVA1</strain>
    </source>
</reference>
<dbReference type="GO" id="GO:0004497">
    <property type="term" value="F:monooxygenase activity"/>
    <property type="evidence" value="ECO:0007669"/>
    <property type="project" value="UniProtKB-KW"/>
</dbReference>
<dbReference type="InterPro" id="IPR017972">
    <property type="entry name" value="Cyt_P450_CS"/>
</dbReference>
<dbReference type="OrthoDB" id="2789670at2759"/>
<accession>A0A5A7PBU1</accession>
<comment type="similarity">
    <text evidence="2 9">Belongs to the cytochrome P450 family.</text>
</comment>
<dbReference type="Proteomes" id="UP000325081">
    <property type="component" value="Unassembled WGS sequence"/>
</dbReference>
<evidence type="ECO:0000256" key="6">
    <source>
        <dbReference type="ARBA" id="ARBA00023004"/>
    </source>
</evidence>
<feature type="compositionally biased region" description="Basic residues" evidence="10">
    <location>
        <begin position="113"/>
        <end position="140"/>
    </location>
</feature>
<dbReference type="InterPro" id="IPR001128">
    <property type="entry name" value="Cyt_P450"/>
</dbReference>
<evidence type="ECO:0000256" key="3">
    <source>
        <dbReference type="ARBA" id="ARBA00022617"/>
    </source>
</evidence>
<evidence type="ECO:0000256" key="9">
    <source>
        <dbReference type="RuleBase" id="RU000461"/>
    </source>
</evidence>
<dbReference type="PROSITE" id="PS00086">
    <property type="entry name" value="CYTOCHROME_P450"/>
    <property type="match status" value="1"/>
</dbReference>
<keyword evidence="7 9" id="KW-0503">Monooxygenase</keyword>
<comment type="subcellular location">
    <subcellularLocation>
        <location evidence="1">Membrane</location>
        <topology evidence="1">Single-pass membrane protein</topology>
    </subcellularLocation>
</comment>
<dbReference type="GO" id="GO:0016705">
    <property type="term" value="F:oxidoreductase activity, acting on paired donors, with incorporation or reduction of molecular oxygen"/>
    <property type="evidence" value="ECO:0007669"/>
    <property type="project" value="InterPro"/>
</dbReference>
<feature type="region of interest" description="Disordered" evidence="10">
    <location>
        <begin position="112"/>
        <end position="154"/>
    </location>
</feature>
<evidence type="ECO:0000256" key="1">
    <source>
        <dbReference type="ARBA" id="ARBA00004167"/>
    </source>
</evidence>
<keyword evidence="3 8" id="KW-0349">Heme</keyword>
<gene>
    <name evidence="11" type="ORF">STAS_06333</name>
</gene>
<keyword evidence="5 9" id="KW-0560">Oxidoreductase</keyword>
<evidence type="ECO:0000256" key="7">
    <source>
        <dbReference type="ARBA" id="ARBA00023033"/>
    </source>
</evidence>
<protein>
    <submittedName>
        <fullName evidence="11">Cytochrome P450 monooxygenase</fullName>
    </submittedName>
</protein>
<dbReference type="GO" id="GO:0005506">
    <property type="term" value="F:iron ion binding"/>
    <property type="evidence" value="ECO:0007669"/>
    <property type="project" value="InterPro"/>
</dbReference>
<evidence type="ECO:0000256" key="4">
    <source>
        <dbReference type="ARBA" id="ARBA00022723"/>
    </source>
</evidence>
<dbReference type="InterPro" id="IPR002401">
    <property type="entry name" value="Cyt_P450_E_grp-I"/>
</dbReference>
<dbReference type="InterPro" id="IPR036396">
    <property type="entry name" value="Cyt_P450_sf"/>
</dbReference>
<sequence length="277" mass="31245">MFSGDMGSSGGVGELRELIGRLVELVMKPNAADYLPWLRLFDVQGIRREITRLYGRVHELLWDVIKRRVGERAGGPARRRDFLDVLLDYAEENVGHGGAPTQPARARQAQTRNFRHQHPARKTCRGTRHTPSRVLRRGNKRNLEGPPGGPLLIPHLTEERANIGPYTISEGTEVLMNVWSIQRDPAYLADPTSFRPKRFVGSDVDIRGRDCRFIPFGTGRRICLGSGLAVRMVSLMLANLVHGFDWEFPDGMRPEDLDMTDGFGIVLWKMEPLVAIL</sequence>
<dbReference type="GO" id="GO:0016020">
    <property type="term" value="C:membrane"/>
    <property type="evidence" value="ECO:0007669"/>
    <property type="project" value="UniProtKB-SubCell"/>
</dbReference>
<evidence type="ECO:0000256" key="8">
    <source>
        <dbReference type="PIRSR" id="PIRSR602401-1"/>
    </source>
</evidence>
<evidence type="ECO:0000256" key="5">
    <source>
        <dbReference type="ARBA" id="ARBA00023002"/>
    </source>
</evidence>
<dbReference type="Gene3D" id="1.10.630.10">
    <property type="entry name" value="Cytochrome P450"/>
    <property type="match status" value="2"/>
</dbReference>
<evidence type="ECO:0000256" key="10">
    <source>
        <dbReference type="SAM" id="MobiDB-lite"/>
    </source>
</evidence>
<keyword evidence="6 8" id="KW-0408">Iron</keyword>
<comment type="cofactor">
    <cofactor evidence="8">
        <name>heme</name>
        <dbReference type="ChEBI" id="CHEBI:30413"/>
    </cofactor>
</comment>
<dbReference type="PRINTS" id="PR00463">
    <property type="entry name" value="EP450I"/>
</dbReference>
<dbReference type="EMBL" id="BKCP01004339">
    <property type="protein sequence ID" value="GER30393.1"/>
    <property type="molecule type" value="Genomic_DNA"/>
</dbReference>
<dbReference type="Pfam" id="PF00067">
    <property type="entry name" value="p450"/>
    <property type="match status" value="1"/>
</dbReference>
<dbReference type="PANTHER" id="PTHR47950:SF44">
    <property type="entry name" value="CYTOCHROME P450, FAMILY 76, SUBFAMILY C, POLYPEPTIDE 5-RELATED"/>
    <property type="match status" value="1"/>
</dbReference>
<keyword evidence="4 8" id="KW-0479">Metal-binding</keyword>
<evidence type="ECO:0000313" key="11">
    <source>
        <dbReference type="EMBL" id="GER30393.1"/>
    </source>
</evidence>
<proteinExistence type="inferred from homology"/>
<name>A0A5A7PBU1_STRAF</name>
<feature type="binding site" description="axial binding residue" evidence="8">
    <location>
        <position position="223"/>
    </location>
    <ligand>
        <name>heme</name>
        <dbReference type="ChEBI" id="CHEBI:30413"/>
    </ligand>
    <ligandPart>
        <name>Fe</name>
        <dbReference type="ChEBI" id="CHEBI:18248"/>
    </ligandPart>
</feature>